<reference evidence="3 4" key="1">
    <citation type="submission" date="2013-12" db="EMBL/GenBank/DDBJ databases">
        <authorList>
            <consortium name="DOE Joint Genome Institute"/>
            <person name="Muyzer G."/>
            <person name="Huntemann M."/>
            <person name="Han J."/>
            <person name="Chen A."/>
            <person name="Kyrpides N."/>
            <person name="Mavromatis K."/>
            <person name="Markowitz V."/>
            <person name="Palaniappan K."/>
            <person name="Ivanova N."/>
            <person name="Schaumberg A."/>
            <person name="Pati A."/>
            <person name="Liolios K."/>
            <person name="Nordberg H.P."/>
            <person name="Cantor M.N."/>
            <person name="Hua S.X."/>
            <person name="Woyke T."/>
        </authorList>
    </citation>
    <scope>NUCLEOTIDE SEQUENCE [LARGE SCALE GENOMIC DNA]</scope>
    <source>
        <strain evidence="3 4">ARh 1</strain>
    </source>
</reference>
<gene>
    <name evidence="3" type="ORF">THITH_02605</name>
</gene>
<feature type="domain" description="ACT" evidence="2">
    <location>
        <begin position="101"/>
        <end position="180"/>
    </location>
</feature>
<dbReference type="InterPro" id="IPR016867">
    <property type="entry name" value="GcvR"/>
</dbReference>
<dbReference type="CDD" id="cd04869">
    <property type="entry name" value="ACT_GcvR_2"/>
    <property type="match status" value="1"/>
</dbReference>
<dbReference type="PANTHER" id="PTHR34875:SF5">
    <property type="entry name" value="GLYCINE CLEAVAGE SYSTEM TRANSCRIPTIONAL REPRESSOR"/>
    <property type="match status" value="1"/>
</dbReference>
<dbReference type="PIRSF" id="PIRSF028103">
    <property type="entry name" value="GcvR"/>
    <property type="match status" value="1"/>
</dbReference>
<protein>
    <recommendedName>
        <fullName evidence="1">Glycine cleavage system transcriptional repressor</fullName>
    </recommendedName>
</protein>
<dbReference type="SUPFAM" id="SSF55021">
    <property type="entry name" value="ACT-like"/>
    <property type="match status" value="2"/>
</dbReference>
<dbReference type="HOGENOM" id="CLU_095322_0_1_6"/>
<dbReference type="InterPro" id="IPR045865">
    <property type="entry name" value="ACT-like_dom_sf"/>
</dbReference>
<dbReference type="PANTHER" id="PTHR34875">
    <property type="entry name" value="UPF0237 PROTEIN MJ1558"/>
    <property type="match status" value="1"/>
</dbReference>
<dbReference type="EMBL" id="CP007029">
    <property type="protein sequence ID" value="AHE97346.1"/>
    <property type="molecule type" value="Genomic_DNA"/>
</dbReference>
<dbReference type="KEGG" id="tti:THITH_02605"/>
<dbReference type="Proteomes" id="UP000005289">
    <property type="component" value="Chromosome"/>
</dbReference>
<dbReference type="InterPro" id="IPR050990">
    <property type="entry name" value="UPF0237/GcvR_regulator"/>
</dbReference>
<evidence type="ECO:0000313" key="4">
    <source>
        <dbReference type="Proteomes" id="UP000005289"/>
    </source>
</evidence>
<evidence type="ECO:0000256" key="1">
    <source>
        <dbReference type="PIRNR" id="PIRNR028103"/>
    </source>
</evidence>
<keyword evidence="4" id="KW-1185">Reference proteome</keyword>
<dbReference type="Gene3D" id="3.30.70.260">
    <property type="match status" value="2"/>
</dbReference>
<evidence type="ECO:0000259" key="2">
    <source>
        <dbReference type="PROSITE" id="PS51671"/>
    </source>
</evidence>
<dbReference type="GO" id="GO:0006355">
    <property type="term" value="P:regulation of DNA-templated transcription"/>
    <property type="evidence" value="ECO:0007669"/>
    <property type="project" value="UniProtKB-UniRule"/>
</dbReference>
<dbReference type="PROSITE" id="PS51671">
    <property type="entry name" value="ACT"/>
    <property type="match status" value="2"/>
</dbReference>
<keyword evidence="1" id="KW-0804">Transcription</keyword>
<name>W0DG64_9GAMM</name>
<dbReference type="OrthoDB" id="5814713at2"/>
<organism evidence="3 4">
    <name type="scientific">Thioalkalivibrio paradoxus ARh 1</name>
    <dbReference type="NCBI Taxonomy" id="713585"/>
    <lineage>
        <taxon>Bacteria</taxon>
        <taxon>Pseudomonadati</taxon>
        <taxon>Pseudomonadota</taxon>
        <taxon>Gammaproteobacteria</taxon>
        <taxon>Chromatiales</taxon>
        <taxon>Ectothiorhodospiraceae</taxon>
        <taxon>Thioalkalivibrio</taxon>
    </lineage>
</organism>
<evidence type="ECO:0000313" key="3">
    <source>
        <dbReference type="EMBL" id="AHE97346.1"/>
    </source>
</evidence>
<dbReference type="InterPro" id="IPR002912">
    <property type="entry name" value="ACT_dom"/>
</dbReference>
<comment type="subcellular location">
    <subcellularLocation>
        <location evidence="1">Cytoplasm</location>
    </subcellularLocation>
</comment>
<feature type="domain" description="ACT" evidence="2">
    <location>
        <begin position="14"/>
        <end position="90"/>
    </location>
</feature>
<keyword evidence="1" id="KW-0963">Cytoplasm</keyword>
<dbReference type="STRING" id="713585.THITH_02605"/>
<dbReference type="Pfam" id="PF13740">
    <property type="entry name" value="ACT_6"/>
    <property type="match status" value="1"/>
</dbReference>
<dbReference type="RefSeq" id="WP_006746077.1">
    <property type="nucleotide sequence ID" value="NZ_CP007029.1"/>
</dbReference>
<keyword evidence="1" id="KW-0678">Repressor</keyword>
<dbReference type="AlphaFoldDB" id="W0DG64"/>
<proteinExistence type="predicted"/>
<dbReference type="GO" id="GO:0005737">
    <property type="term" value="C:cytoplasm"/>
    <property type="evidence" value="ECO:0007669"/>
    <property type="project" value="UniProtKB-SubCell"/>
</dbReference>
<sequence>MSDSQGAIPATHLVMVLIGADRPGLLEQVARFVMDAGCNLEDSRMSVLAGVCCISMAVSGNWKTLGKLESRLPRLEAETGFSLIARRVQPGEAPQQAMPYTVDVVALDEVGIVHALAEFFTSRGVNIRDMHTRAFRAQQTGTRMFSANLVVDIPAEQHLASLRGDFLDFCDDLNLDGVLDPIKG</sequence>
<accession>W0DG64</accession>